<sequence>MKLFVDSNIFIAIVTDDTDRSDIARNLLNSDHEFYSSIYNVMEVRNVLATKYHLKRDRIEEVERTIRTYADPVSHSSVLIQKADEIQEETYTTAMDAIMLAAADHIGGTLVTFDTELHRHGAKPPEDISF</sequence>
<evidence type="ECO:0000313" key="2">
    <source>
        <dbReference type="EMBL" id="SFH36475.1"/>
    </source>
</evidence>
<dbReference type="EMBL" id="FOPZ01000002">
    <property type="protein sequence ID" value="SFH36475.1"/>
    <property type="molecule type" value="Genomic_DNA"/>
</dbReference>
<dbReference type="Proteomes" id="UP000323537">
    <property type="component" value="Unassembled WGS sequence"/>
</dbReference>
<feature type="domain" description="PIN" evidence="1">
    <location>
        <begin position="4"/>
        <end position="121"/>
    </location>
</feature>
<dbReference type="SUPFAM" id="SSF88723">
    <property type="entry name" value="PIN domain-like"/>
    <property type="match status" value="1"/>
</dbReference>
<dbReference type="RefSeq" id="WP_149783206.1">
    <property type="nucleotide sequence ID" value="NZ_BAAADP010000005.1"/>
</dbReference>
<proteinExistence type="predicted"/>
<accession>A0A1I2ZFS2</accession>
<organism evidence="2 3">
    <name type="scientific">Halorubrum aquaticum</name>
    <dbReference type="NCBI Taxonomy" id="387340"/>
    <lineage>
        <taxon>Archaea</taxon>
        <taxon>Methanobacteriati</taxon>
        <taxon>Methanobacteriota</taxon>
        <taxon>Stenosarchaea group</taxon>
        <taxon>Halobacteria</taxon>
        <taxon>Halobacteriales</taxon>
        <taxon>Haloferacaceae</taxon>
        <taxon>Halorubrum</taxon>
    </lineage>
</organism>
<dbReference type="OrthoDB" id="40200at2157"/>
<reference evidence="2 3" key="1">
    <citation type="submission" date="2016-10" db="EMBL/GenBank/DDBJ databases">
        <authorList>
            <person name="Varghese N."/>
            <person name="Submissions S."/>
        </authorList>
    </citation>
    <scope>NUCLEOTIDE SEQUENCE [LARGE SCALE GENOMIC DNA]</scope>
    <source>
        <strain evidence="2 3">CGMCC 1.6377</strain>
    </source>
</reference>
<evidence type="ECO:0000259" key="1">
    <source>
        <dbReference type="Pfam" id="PF01850"/>
    </source>
</evidence>
<dbReference type="InterPro" id="IPR002716">
    <property type="entry name" value="PIN_dom"/>
</dbReference>
<dbReference type="InterPro" id="IPR029060">
    <property type="entry name" value="PIN-like_dom_sf"/>
</dbReference>
<evidence type="ECO:0000313" key="3">
    <source>
        <dbReference type="Proteomes" id="UP000323537"/>
    </source>
</evidence>
<dbReference type="AlphaFoldDB" id="A0A1I2ZFS2"/>
<dbReference type="Gene3D" id="3.40.50.1010">
    <property type="entry name" value="5'-nuclease"/>
    <property type="match status" value="1"/>
</dbReference>
<keyword evidence="3" id="KW-1185">Reference proteome</keyword>
<protein>
    <submittedName>
        <fullName evidence="2">Predicted nucleic acid-binding protein, contains PIN domain</fullName>
    </submittedName>
</protein>
<name>A0A1I2ZFS2_9EURY</name>
<gene>
    <name evidence="2" type="ORF">SAMN04488066_10226</name>
</gene>
<dbReference type="Pfam" id="PF01850">
    <property type="entry name" value="PIN"/>
    <property type="match status" value="1"/>
</dbReference>